<sequence length="195" mass="23244">MSDTLNQILAVIRSIKDDERKLEQVLGFLEEKFVEDFDFKTIGVPERFKLCVVEIADSIEAGLVCFLNPETLEIDSYPQDLLHEIDLFDDPKEVKENLLDLYDWEDIKVLDWDKYFEFSPPDSNEGFRIMEAFAERLKEDEKLQNRLIRALNNRKPFVNFNDIIHNSDYRQKWFDFKQQWLENFVAARLLKELGL</sequence>
<comment type="caution">
    <text evidence="1">The sequence shown here is derived from an EMBL/GenBank/DDBJ whole genome shotgun (WGS) entry which is preliminary data.</text>
</comment>
<proteinExistence type="predicted"/>
<evidence type="ECO:0000313" key="1">
    <source>
        <dbReference type="EMBL" id="MPN32700.1"/>
    </source>
</evidence>
<gene>
    <name evidence="1" type="ORF">SDC9_180180</name>
</gene>
<reference evidence="1" key="1">
    <citation type="submission" date="2019-08" db="EMBL/GenBank/DDBJ databases">
        <authorList>
            <person name="Kucharzyk K."/>
            <person name="Murdoch R.W."/>
            <person name="Higgins S."/>
            <person name="Loffler F."/>
        </authorList>
    </citation>
    <scope>NUCLEOTIDE SEQUENCE</scope>
</reference>
<name>A0A645H211_9ZZZZ</name>
<dbReference type="EMBL" id="VSSQ01084850">
    <property type="protein sequence ID" value="MPN32700.1"/>
    <property type="molecule type" value="Genomic_DNA"/>
</dbReference>
<dbReference type="AlphaFoldDB" id="A0A645H211"/>
<accession>A0A645H211</accession>
<protein>
    <submittedName>
        <fullName evidence="1">Uncharacterized protein</fullName>
    </submittedName>
</protein>
<organism evidence="1">
    <name type="scientific">bioreactor metagenome</name>
    <dbReference type="NCBI Taxonomy" id="1076179"/>
    <lineage>
        <taxon>unclassified sequences</taxon>
        <taxon>metagenomes</taxon>
        <taxon>ecological metagenomes</taxon>
    </lineage>
</organism>